<dbReference type="Proteomes" id="UP000435957">
    <property type="component" value="Unassembled WGS sequence"/>
</dbReference>
<organism evidence="3 4">
    <name type="scientific">Brucella lupini</name>
    <dbReference type="NCBI Taxonomy" id="255457"/>
    <lineage>
        <taxon>Bacteria</taxon>
        <taxon>Pseudomonadati</taxon>
        <taxon>Pseudomonadota</taxon>
        <taxon>Alphaproteobacteria</taxon>
        <taxon>Hyphomicrobiales</taxon>
        <taxon>Brucellaceae</taxon>
        <taxon>Brucella/Ochrobactrum group</taxon>
        <taxon>Brucella</taxon>
    </lineage>
</organism>
<comment type="caution">
    <text evidence="3">The sequence shown here is derived from an EMBL/GenBank/DDBJ whole genome shotgun (WGS) entry which is preliminary data.</text>
</comment>
<dbReference type="InterPro" id="IPR003646">
    <property type="entry name" value="SH3-like_bac-type"/>
</dbReference>
<feature type="signal peptide" evidence="1">
    <location>
        <begin position="1"/>
        <end position="22"/>
    </location>
</feature>
<feature type="chain" id="PRO_5044248233" evidence="1">
    <location>
        <begin position="23"/>
        <end position="208"/>
    </location>
</feature>
<proteinExistence type="predicted"/>
<accession>A0AB34DMR6</accession>
<gene>
    <name evidence="3" type="ORF">F9L03_13910</name>
</gene>
<dbReference type="Gene3D" id="2.30.30.40">
    <property type="entry name" value="SH3 Domains"/>
    <property type="match status" value="1"/>
</dbReference>
<dbReference type="Pfam" id="PF08239">
    <property type="entry name" value="SH3_3"/>
    <property type="match status" value="1"/>
</dbReference>
<dbReference type="EMBL" id="WBWF01000009">
    <property type="protein sequence ID" value="KAB2703166.1"/>
    <property type="molecule type" value="Genomic_DNA"/>
</dbReference>
<keyword evidence="1" id="KW-0732">Signal</keyword>
<dbReference type="AlphaFoldDB" id="A0AB34DMR6"/>
<dbReference type="SMART" id="SM00287">
    <property type="entry name" value="SH3b"/>
    <property type="match status" value="1"/>
</dbReference>
<reference evidence="3 4" key="1">
    <citation type="submission" date="2019-09" db="EMBL/GenBank/DDBJ databases">
        <title>Taxonomic organization of the family Brucellaceae based on a phylogenomic approach.</title>
        <authorList>
            <person name="Leclercq S."/>
            <person name="Cloeckaert A."/>
            <person name="Zygmunt M.S."/>
        </authorList>
    </citation>
    <scope>NUCLEOTIDE SEQUENCE [LARGE SCALE GENOMIC DNA]</scope>
    <source>
        <strain evidence="3 4">LUP23</strain>
    </source>
</reference>
<evidence type="ECO:0000313" key="3">
    <source>
        <dbReference type="EMBL" id="KAB2703166.1"/>
    </source>
</evidence>
<protein>
    <submittedName>
        <fullName evidence="3">SH3 domain-containing protein</fullName>
    </submittedName>
</protein>
<name>A0AB34DMR6_9HYPH</name>
<evidence type="ECO:0000256" key="1">
    <source>
        <dbReference type="SAM" id="SignalP"/>
    </source>
</evidence>
<evidence type="ECO:0000313" key="4">
    <source>
        <dbReference type="Proteomes" id="UP000435957"/>
    </source>
</evidence>
<sequence length="208" mass="22904">MSKAKNWIFGAVALFILTKVFGNDTPAPVSPPDAIQPQTTIQATEQAPQPLGFVQATTHRLTNQPPPSADQHPFIGKWLYSTAKVNMRSEPSLAARVITVIERGRRVQVMNYRSGWFSVTYANRTGWISELYLAENPPPVRQKPVSVPRIMAPPAATHLAPARRSGQPVRSPYIGTCDCPYDVMRNGRSCGGRSAYSRPGGRSPVCYR</sequence>
<keyword evidence="4" id="KW-1185">Reference proteome</keyword>
<evidence type="ECO:0000259" key="2">
    <source>
        <dbReference type="SMART" id="SM00287"/>
    </source>
</evidence>
<feature type="domain" description="SH3b" evidence="2">
    <location>
        <begin position="75"/>
        <end position="137"/>
    </location>
</feature>